<organism evidence="1 2">
    <name type="scientific">Pseudomonas maioricensis</name>
    <dbReference type="NCBI Taxonomy" id="1766623"/>
    <lineage>
        <taxon>Bacteria</taxon>
        <taxon>Pseudomonadati</taxon>
        <taxon>Pseudomonadota</taxon>
        <taxon>Gammaproteobacteria</taxon>
        <taxon>Pseudomonadales</taxon>
        <taxon>Pseudomonadaceae</taxon>
        <taxon>Pseudomonas</taxon>
    </lineage>
</organism>
<evidence type="ECO:0000313" key="2">
    <source>
        <dbReference type="Proteomes" id="UP001320513"/>
    </source>
</evidence>
<comment type="caution">
    <text evidence="1">The sequence shown here is derived from an EMBL/GenBank/DDBJ whole genome shotgun (WGS) entry which is preliminary data.</text>
</comment>
<reference evidence="1 2" key="1">
    <citation type="submission" date="2015-12" db="EMBL/GenBank/DDBJ databases">
        <title>Phylogenomics in the description of a new species in the Pseudomonas syringae group.</title>
        <authorList>
            <person name="Busquets A."/>
            <person name="Gomila M."/>
            <person name="Beiki F."/>
            <person name="Rahimian H."/>
            <person name="Mulet M."/>
            <person name="Sanchez D."/>
            <person name="Garcia-Valdes E."/>
            <person name="Lalucat J."/>
        </authorList>
    </citation>
    <scope>NUCLEOTIDE SEQUENCE [LARGE SCALE GENOMIC DNA]</scope>
    <source>
        <strain evidence="1 2">S25</strain>
    </source>
</reference>
<proteinExistence type="predicted"/>
<dbReference type="Pfam" id="PF14337">
    <property type="entry name" value="Abi_alpha"/>
    <property type="match status" value="1"/>
</dbReference>
<accession>A0ABS9ZLM5</accession>
<keyword evidence="2" id="KW-1185">Reference proteome</keyword>
<dbReference type="EMBL" id="LOHG01000010">
    <property type="protein sequence ID" value="MCI8211221.1"/>
    <property type="molecule type" value="Genomic_DNA"/>
</dbReference>
<protein>
    <recommendedName>
        <fullName evidence="3">DUF4393 domain-containing protein</fullName>
    </recommendedName>
</protein>
<dbReference type="InterPro" id="IPR025506">
    <property type="entry name" value="Abi_alpha"/>
</dbReference>
<evidence type="ECO:0008006" key="3">
    <source>
        <dbReference type="Google" id="ProtNLM"/>
    </source>
</evidence>
<dbReference type="Proteomes" id="UP001320513">
    <property type="component" value="Unassembled WGS sequence"/>
</dbReference>
<name>A0ABS9ZLM5_9PSED</name>
<evidence type="ECO:0000313" key="1">
    <source>
        <dbReference type="EMBL" id="MCI8211221.1"/>
    </source>
</evidence>
<sequence>MILIDQEKVMTENNKSLDILGAKPLSESVKTMTEGTVQGVSALLSRICLPAAEEFGLLLKDKVGNWRSNNAAKMAAKANQILEGIPFQETLSAHPKIAFKAVEDSSWTDDDVVLSLWAGLLVSSCTKSGKDESNLIFLNLLSQLTSSQVRVLKYACENAKVFIAPSGWIMAGDLRVEAMEIVRITNVTDMHQLDRELDHLRQLGVIENGFDVNSTKADITPTSLGLQLYVRSQGYVGSPIAFFEMSGPVEVKDPSEVKGRIYQGIFSEEFDLPEE</sequence>
<gene>
    <name evidence="1" type="ORF">AUC61_16970</name>
</gene>